<dbReference type="Proteomes" id="UP000481360">
    <property type="component" value="Unassembled WGS sequence"/>
</dbReference>
<comment type="caution">
    <text evidence="2">The sequence shown here is derived from an EMBL/GenBank/DDBJ whole genome shotgun (WGS) entry which is preliminary data.</text>
</comment>
<reference evidence="2 3" key="1">
    <citation type="submission" date="2020-03" db="EMBL/GenBank/DDBJ databases">
        <title>Isolation and identification of active actinomycetes.</title>
        <authorList>
            <person name="Sun X."/>
        </authorList>
    </citation>
    <scope>NUCLEOTIDE SEQUENCE [LARGE SCALE GENOMIC DNA]</scope>
    <source>
        <strain evidence="2 3">NEAU-D13</strain>
    </source>
</reference>
<gene>
    <name evidence="2" type="ORF">G7043_39905</name>
</gene>
<dbReference type="EMBL" id="JAAMPJ010000014">
    <property type="protein sequence ID" value="NGY65095.1"/>
    <property type="molecule type" value="Genomic_DNA"/>
</dbReference>
<evidence type="ECO:0000313" key="2">
    <source>
        <dbReference type="EMBL" id="NGY65095.1"/>
    </source>
</evidence>
<sequence>MLIVLGAWVVFVIGTAVTAAGVALFQSDSQRRKDALQVLRTVLGAGTALGVTAGVAIKLHEAGLV</sequence>
<feature type="transmembrane region" description="Helical" evidence="1">
    <location>
        <begin position="6"/>
        <end position="25"/>
    </location>
</feature>
<keyword evidence="1" id="KW-0812">Transmembrane</keyword>
<dbReference type="RefSeq" id="WP_166053884.1">
    <property type="nucleotide sequence ID" value="NZ_JAAMPJ010000014.1"/>
</dbReference>
<keyword evidence="1" id="KW-1133">Transmembrane helix</keyword>
<dbReference type="AlphaFoldDB" id="A0A7C9VY45"/>
<evidence type="ECO:0000256" key="1">
    <source>
        <dbReference type="SAM" id="Phobius"/>
    </source>
</evidence>
<keyword evidence="3" id="KW-1185">Reference proteome</keyword>
<feature type="transmembrane region" description="Helical" evidence="1">
    <location>
        <begin position="37"/>
        <end position="57"/>
    </location>
</feature>
<evidence type="ECO:0000313" key="3">
    <source>
        <dbReference type="Proteomes" id="UP000481360"/>
    </source>
</evidence>
<accession>A0A7C9VY45</accession>
<keyword evidence="1" id="KW-0472">Membrane</keyword>
<protein>
    <submittedName>
        <fullName evidence="2">Uncharacterized protein</fullName>
    </submittedName>
</protein>
<name>A0A7C9VY45_9PSEU</name>
<organism evidence="2 3">
    <name type="scientific">Lentzea alba</name>
    <dbReference type="NCBI Taxonomy" id="2714351"/>
    <lineage>
        <taxon>Bacteria</taxon>
        <taxon>Bacillati</taxon>
        <taxon>Actinomycetota</taxon>
        <taxon>Actinomycetes</taxon>
        <taxon>Pseudonocardiales</taxon>
        <taxon>Pseudonocardiaceae</taxon>
        <taxon>Lentzea</taxon>
    </lineage>
</organism>
<proteinExistence type="predicted"/>